<protein>
    <submittedName>
        <fullName evidence="2">Uncharacterized protein</fullName>
    </submittedName>
</protein>
<comment type="caution">
    <text evidence="2">The sequence shown here is derived from an EMBL/GenBank/DDBJ whole genome shotgun (WGS) entry which is preliminary data.</text>
</comment>
<reference evidence="2 3" key="1">
    <citation type="submission" date="2008-12" db="EMBL/GenBank/DDBJ databases">
        <authorList>
            <person name="Fulton L."/>
            <person name="Clifton S."/>
            <person name="Fulton B."/>
            <person name="Xu J."/>
            <person name="Minx P."/>
            <person name="Pepin K.H."/>
            <person name="Johnson M."/>
            <person name="Bhonagiri V."/>
            <person name="Nash W.E."/>
            <person name="Mardis E.R."/>
            <person name="Wilson R.K."/>
        </authorList>
    </citation>
    <scope>NUCLEOTIDE SEQUENCE [LARGE SCALE GENOMIC DNA]</scope>
    <source>
        <strain evidence="2 3">DSM 14838</strain>
    </source>
</reference>
<name>E2NBZ7_9BACE</name>
<dbReference type="AlphaFoldDB" id="E2NBZ7"/>
<dbReference type="HOGENOM" id="CLU_3114352_0_0_10"/>
<evidence type="ECO:0000313" key="3">
    <source>
        <dbReference type="Proteomes" id="UP000003711"/>
    </source>
</evidence>
<evidence type="ECO:0000256" key="1">
    <source>
        <dbReference type="SAM" id="MobiDB-lite"/>
    </source>
</evidence>
<feature type="region of interest" description="Disordered" evidence="1">
    <location>
        <begin position="1"/>
        <end position="50"/>
    </location>
</feature>
<accession>E2NBZ7</accession>
<evidence type="ECO:0000313" key="2">
    <source>
        <dbReference type="EMBL" id="EEF90560.1"/>
    </source>
</evidence>
<reference evidence="2 3" key="2">
    <citation type="submission" date="2009-01" db="EMBL/GenBank/DDBJ databases">
        <title>Draft genome sequence of Bacteroides cellulosilyticus (DSM 14838).</title>
        <authorList>
            <person name="Sudarsanam P."/>
            <person name="Ley R."/>
            <person name="Guruge J."/>
            <person name="Turnbaugh P.J."/>
            <person name="Mahowald M."/>
            <person name="Liep D."/>
            <person name="Gordon J."/>
        </authorList>
    </citation>
    <scope>NUCLEOTIDE SEQUENCE [LARGE SCALE GENOMIC DNA]</scope>
    <source>
        <strain evidence="2 3">DSM 14838</strain>
    </source>
</reference>
<organism evidence="2 3">
    <name type="scientific">Bacteroides cellulosilyticus DSM 14838</name>
    <dbReference type="NCBI Taxonomy" id="537012"/>
    <lineage>
        <taxon>Bacteria</taxon>
        <taxon>Pseudomonadati</taxon>
        <taxon>Bacteroidota</taxon>
        <taxon>Bacteroidia</taxon>
        <taxon>Bacteroidales</taxon>
        <taxon>Bacteroidaceae</taxon>
        <taxon>Bacteroides</taxon>
    </lineage>
</organism>
<proteinExistence type="predicted"/>
<dbReference type="Proteomes" id="UP000003711">
    <property type="component" value="Unassembled WGS sequence"/>
</dbReference>
<gene>
    <name evidence="2" type="ORF">BACCELL_01804</name>
</gene>
<sequence length="50" mass="5094">MPAAEQTKRTGSGGTDTPGRIVFSGSEGAGLTEEAEKFTEEVEGCTGDTT</sequence>
<dbReference type="EMBL" id="ACCH01000145">
    <property type="protein sequence ID" value="EEF90560.1"/>
    <property type="molecule type" value="Genomic_DNA"/>
</dbReference>